<accession>A0A0G0IYT7</accession>
<evidence type="ECO:0000313" key="11">
    <source>
        <dbReference type="Proteomes" id="UP000034096"/>
    </source>
</evidence>
<proteinExistence type="predicted"/>
<evidence type="ECO:0000256" key="3">
    <source>
        <dbReference type="ARBA" id="ARBA00012706"/>
    </source>
</evidence>
<comment type="subcellular location">
    <subcellularLocation>
        <location evidence="2">Secreted</location>
    </subcellularLocation>
</comment>
<feature type="transmembrane region" description="Helical" evidence="8">
    <location>
        <begin position="388"/>
        <end position="405"/>
    </location>
</feature>
<protein>
    <recommendedName>
        <fullName evidence="3">mannan endo-1,4-beta-mannosidase</fullName>
        <ecNumber evidence="3">3.2.1.78</ecNumber>
    </recommendedName>
</protein>
<dbReference type="InterPro" id="IPR045053">
    <property type="entry name" value="MAN-like"/>
</dbReference>
<feature type="transmembrane region" description="Helical" evidence="8">
    <location>
        <begin position="137"/>
        <end position="154"/>
    </location>
</feature>
<keyword evidence="5" id="KW-0732">Signal</keyword>
<evidence type="ECO:0000256" key="4">
    <source>
        <dbReference type="ARBA" id="ARBA00022525"/>
    </source>
</evidence>
<dbReference type="SUPFAM" id="SSF51445">
    <property type="entry name" value="(Trans)glycosidases"/>
    <property type="match status" value="1"/>
</dbReference>
<dbReference type="EMBL" id="LBUE01000008">
    <property type="protein sequence ID" value="KKQ56220.1"/>
    <property type="molecule type" value="Genomic_DNA"/>
</dbReference>
<feature type="transmembrane region" description="Helical" evidence="8">
    <location>
        <begin position="249"/>
        <end position="267"/>
    </location>
</feature>
<name>A0A0G0IYT7_9BACT</name>
<dbReference type="Pfam" id="PF26410">
    <property type="entry name" value="GH5_mannosidase"/>
    <property type="match status" value="1"/>
</dbReference>
<evidence type="ECO:0000256" key="5">
    <source>
        <dbReference type="ARBA" id="ARBA00022729"/>
    </source>
</evidence>
<evidence type="ECO:0000256" key="7">
    <source>
        <dbReference type="ARBA" id="ARBA00023295"/>
    </source>
</evidence>
<organism evidence="10 11">
    <name type="scientific">Candidatus Woesebacteria bacterium GW2011_GWC1_38_13</name>
    <dbReference type="NCBI Taxonomy" id="1618583"/>
    <lineage>
        <taxon>Bacteria</taxon>
        <taxon>Candidatus Woeseibacteriota</taxon>
    </lineage>
</organism>
<dbReference type="PANTHER" id="PTHR31451">
    <property type="match status" value="1"/>
</dbReference>
<keyword evidence="8" id="KW-0812">Transmembrane</keyword>
<feature type="transmembrane region" description="Helical" evidence="8">
    <location>
        <begin position="410"/>
        <end position="428"/>
    </location>
</feature>
<keyword evidence="10" id="KW-0808">Transferase</keyword>
<evidence type="ECO:0000259" key="9">
    <source>
        <dbReference type="Pfam" id="PF26410"/>
    </source>
</evidence>
<evidence type="ECO:0000256" key="1">
    <source>
        <dbReference type="ARBA" id="ARBA00001678"/>
    </source>
</evidence>
<feature type="transmembrane region" description="Helical" evidence="8">
    <location>
        <begin position="346"/>
        <end position="368"/>
    </location>
</feature>
<comment type="caution">
    <text evidence="10">The sequence shown here is derived from an EMBL/GenBank/DDBJ whole genome shotgun (WGS) entry which is preliminary data.</text>
</comment>
<keyword evidence="6" id="KW-0378">Hydrolase</keyword>
<dbReference type="AlphaFoldDB" id="A0A0G0IYT7"/>
<feature type="transmembrane region" description="Helical" evidence="8">
    <location>
        <begin position="209"/>
        <end position="228"/>
    </location>
</feature>
<feature type="transmembrane region" description="Helical" evidence="8">
    <location>
        <begin position="160"/>
        <end position="177"/>
    </location>
</feature>
<keyword evidence="7" id="KW-0326">Glycosidase</keyword>
<dbReference type="Gene3D" id="3.20.20.80">
    <property type="entry name" value="Glycosidases"/>
    <property type="match status" value="1"/>
</dbReference>
<dbReference type="GO" id="GO:0016985">
    <property type="term" value="F:mannan endo-1,4-beta-mannosidase activity"/>
    <property type="evidence" value="ECO:0007669"/>
    <property type="project" value="TreeGrafter"/>
</dbReference>
<feature type="transmembrane region" description="Helical" evidence="8">
    <location>
        <begin position="102"/>
        <end position="125"/>
    </location>
</feature>
<gene>
    <name evidence="10" type="ORF">US75_C0008G0015</name>
</gene>
<dbReference type="GO" id="GO:0016740">
    <property type="term" value="F:transferase activity"/>
    <property type="evidence" value="ECO:0007669"/>
    <property type="project" value="UniProtKB-KW"/>
</dbReference>
<keyword evidence="8" id="KW-0472">Membrane</keyword>
<dbReference type="PANTHER" id="PTHR31451:SF39">
    <property type="entry name" value="MANNAN ENDO-1,4-BETA-MANNOSIDASE 1"/>
    <property type="match status" value="1"/>
</dbReference>
<dbReference type="InterPro" id="IPR017853">
    <property type="entry name" value="GH"/>
</dbReference>
<dbReference type="GO" id="GO:0005576">
    <property type="term" value="C:extracellular region"/>
    <property type="evidence" value="ECO:0007669"/>
    <property type="project" value="UniProtKB-SubCell"/>
</dbReference>
<dbReference type="GO" id="GO:0000272">
    <property type="term" value="P:polysaccharide catabolic process"/>
    <property type="evidence" value="ECO:0007669"/>
    <property type="project" value="InterPro"/>
</dbReference>
<feature type="transmembrane region" description="Helical" evidence="8">
    <location>
        <begin position="30"/>
        <end position="50"/>
    </location>
</feature>
<sequence length="901" mass="103658">MKINFINRKVVISFNDKSIKKSLNFYNKHGVLVVTIFTSILSFISILVSYKYDIILAYNDSRAHMNMARLVFDNLKPGFAQLGGVWLPFPHIMILTLVWNDWLWQSGIAGSIYSMSFYVLSSIYIFKLLRFLIKDKVTVFICTLNYVINVNLLYMQSTPMTELTLIFFFITSVYYLLQWVNTKKVLHMILLALSVFLATLTRYDGWMQFLTTLTVLIIVEFMEFKTNFRKNNFGSIIKSILLNAKMRSTILFFSVMAGLGILLWILWNYLIFDDPIYFAVGPYSARAQQFAIESAGKLFTKHNIALSLSAYWWAVSDNVGIIVLLTGIIGFICFVMENPNKYTKIVLLTLFSPAIFHIASLYLGSSVLVLPEMNINVAEGLKGTLFNARYGLIMLPAVSVFMAYFARRSVFAKSIVFFVVIFTPLMMLKDNYIITLTDGKMGSSSLRVKDVSEWLKQNADDSNELILTALSYNSALSFSTGFPLSRFIHEGTGKYWESSVVDPDQYADWIVMANGDVGDPLYDSLIKKHDSQFLRNYELKKRFEFIDVYVKKYVPDDFVYVRDSGFWMNGDRYKFLGVNSYDLIFRSPNEVASTLSSAKNNGIDVVRVWVFGEGSENLIQPEPGKYNSILMNNVDYVLATAYKLDMKVILVMSNYWEAYGGIRQYLRWVDLPDQSASDLDAFFTDSRTKDIYKDFIREIVLRKNSLTGELYKNDPAIFSWELMNEPRSSSTGTAGKVTEWIDEMSSFIRTLDKYHMITSGHEGHFSDFSINPYATGPFIDQFGHKSDFDALSGHYYIDQYISEKPLYEFEIIDKWSDHAKEIDRAFFIEEIGFSKRSGENSGYDRLFLYEKLFESAKKNDVQGVIVWNWALKIDDDFGISPLDPNDEKLIKLLNLYSKSLK</sequence>
<keyword evidence="8" id="KW-1133">Transmembrane helix</keyword>
<evidence type="ECO:0000313" key="10">
    <source>
        <dbReference type="EMBL" id="KKQ56220.1"/>
    </source>
</evidence>
<dbReference type="STRING" id="1618583.US75_C0008G0015"/>
<feature type="domain" description="Glycoside hydrolase family 5" evidence="9">
    <location>
        <begin position="557"/>
        <end position="773"/>
    </location>
</feature>
<comment type="catalytic activity">
    <reaction evidence="1">
        <text>Random hydrolysis of (1-&gt;4)-beta-D-mannosidic linkages in mannans, galactomannans and glucomannans.</text>
        <dbReference type="EC" id="3.2.1.78"/>
    </reaction>
</comment>
<feature type="transmembrane region" description="Helical" evidence="8">
    <location>
        <begin position="184"/>
        <end position="203"/>
    </location>
</feature>
<feature type="transmembrane region" description="Helical" evidence="8">
    <location>
        <begin position="310"/>
        <end position="334"/>
    </location>
</feature>
<dbReference type="Proteomes" id="UP000034096">
    <property type="component" value="Unassembled WGS sequence"/>
</dbReference>
<dbReference type="EC" id="3.2.1.78" evidence="3"/>
<keyword evidence="4" id="KW-0964">Secreted</keyword>
<evidence type="ECO:0000256" key="2">
    <source>
        <dbReference type="ARBA" id="ARBA00004613"/>
    </source>
</evidence>
<reference evidence="10 11" key="1">
    <citation type="journal article" date="2015" name="Nature">
        <title>rRNA introns, odd ribosomes, and small enigmatic genomes across a large radiation of phyla.</title>
        <authorList>
            <person name="Brown C.T."/>
            <person name="Hug L.A."/>
            <person name="Thomas B.C."/>
            <person name="Sharon I."/>
            <person name="Castelle C.J."/>
            <person name="Singh A."/>
            <person name="Wilkins M.J."/>
            <person name="Williams K.H."/>
            <person name="Banfield J.F."/>
        </authorList>
    </citation>
    <scope>NUCLEOTIDE SEQUENCE [LARGE SCALE GENOMIC DNA]</scope>
</reference>
<dbReference type="InterPro" id="IPR001547">
    <property type="entry name" value="Glyco_hydro_5"/>
</dbReference>
<evidence type="ECO:0000256" key="8">
    <source>
        <dbReference type="SAM" id="Phobius"/>
    </source>
</evidence>
<evidence type="ECO:0000256" key="6">
    <source>
        <dbReference type="ARBA" id="ARBA00022801"/>
    </source>
</evidence>